<accession>A0A1R3HL26</accession>
<dbReference type="GO" id="GO:0003676">
    <property type="term" value="F:nucleic acid binding"/>
    <property type="evidence" value="ECO:0007669"/>
    <property type="project" value="InterPro"/>
</dbReference>
<dbReference type="Gramene" id="OMO71117">
    <property type="protein sequence ID" value="OMO71117"/>
    <property type="gene ID" value="CCACVL1_18435"/>
</dbReference>
<dbReference type="Gene3D" id="3.10.20.370">
    <property type="match status" value="1"/>
</dbReference>
<dbReference type="PANTHER" id="PTHR48475:SF1">
    <property type="entry name" value="RNASE H TYPE-1 DOMAIN-CONTAINING PROTEIN"/>
    <property type="match status" value="1"/>
</dbReference>
<keyword evidence="4" id="KW-0255">Endonuclease</keyword>
<evidence type="ECO:0000256" key="2">
    <source>
        <dbReference type="ARBA" id="ARBA00022695"/>
    </source>
</evidence>
<keyword evidence="3" id="KW-0540">Nuclease</keyword>
<dbReference type="InterPro" id="IPR002156">
    <property type="entry name" value="RNaseH_domain"/>
</dbReference>
<dbReference type="CDD" id="cd09274">
    <property type="entry name" value="RNase_HI_RT_Ty3"/>
    <property type="match status" value="1"/>
</dbReference>
<name>A0A1R3HL26_COCAP</name>
<dbReference type="Proteomes" id="UP000188268">
    <property type="component" value="Unassembled WGS sequence"/>
</dbReference>
<evidence type="ECO:0000256" key="3">
    <source>
        <dbReference type="ARBA" id="ARBA00022722"/>
    </source>
</evidence>
<dbReference type="OrthoDB" id="1001301at2759"/>
<reference evidence="8 9" key="1">
    <citation type="submission" date="2013-09" db="EMBL/GenBank/DDBJ databases">
        <title>Corchorus capsularis genome sequencing.</title>
        <authorList>
            <person name="Alam M."/>
            <person name="Haque M.S."/>
            <person name="Islam M.S."/>
            <person name="Emdad E.M."/>
            <person name="Islam M.M."/>
            <person name="Ahmed B."/>
            <person name="Halim A."/>
            <person name="Hossen Q.M.M."/>
            <person name="Hossain M.Z."/>
            <person name="Ahmed R."/>
            <person name="Khan M.M."/>
            <person name="Islam R."/>
            <person name="Rashid M.M."/>
            <person name="Khan S.A."/>
            <person name="Rahman M.S."/>
            <person name="Alam M."/>
        </authorList>
    </citation>
    <scope>NUCLEOTIDE SEQUENCE [LARGE SCALE GENOMIC DNA]</scope>
    <source>
        <strain evidence="9">cv. CVL-1</strain>
        <tissue evidence="8">Whole seedling</tissue>
    </source>
</reference>
<dbReference type="Pfam" id="PF17917">
    <property type="entry name" value="RT_RNaseH"/>
    <property type="match status" value="1"/>
</dbReference>
<dbReference type="PANTHER" id="PTHR48475">
    <property type="entry name" value="RIBONUCLEASE H"/>
    <property type="match status" value="1"/>
</dbReference>
<dbReference type="CDD" id="cd09279">
    <property type="entry name" value="RNase_HI_like"/>
    <property type="match status" value="1"/>
</dbReference>
<evidence type="ECO:0000256" key="6">
    <source>
        <dbReference type="ARBA" id="ARBA00022918"/>
    </source>
</evidence>
<comment type="caution">
    <text evidence="8">The sequence shown here is derived from an EMBL/GenBank/DDBJ whole genome shotgun (WGS) entry which is preliminary data.</text>
</comment>
<keyword evidence="9" id="KW-1185">Reference proteome</keyword>
<dbReference type="SUPFAM" id="SSF53098">
    <property type="entry name" value="Ribonuclease H-like"/>
    <property type="match status" value="1"/>
</dbReference>
<dbReference type="SUPFAM" id="SSF56672">
    <property type="entry name" value="DNA/RNA polymerases"/>
    <property type="match status" value="1"/>
</dbReference>
<evidence type="ECO:0000256" key="4">
    <source>
        <dbReference type="ARBA" id="ARBA00022759"/>
    </source>
</evidence>
<dbReference type="InterPro" id="IPR012337">
    <property type="entry name" value="RNaseH-like_sf"/>
</dbReference>
<dbReference type="OMA" id="ARKCHEC"/>
<dbReference type="PROSITE" id="PS50879">
    <property type="entry name" value="RNASE_H_1"/>
    <property type="match status" value="1"/>
</dbReference>
<proteinExistence type="predicted"/>
<organism evidence="8 9">
    <name type="scientific">Corchorus capsularis</name>
    <name type="common">Jute</name>
    <dbReference type="NCBI Taxonomy" id="210143"/>
    <lineage>
        <taxon>Eukaryota</taxon>
        <taxon>Viridiplantae</taxon>
        <taxon>Streptophyta</taxon>
        <taxon>Embryophyta</taxon>
        <taxon>Tracheophyta</taxon>
        <taxon>Spermatophyta</taxon>
        <taxon>Magnoliopsida</taxon>
        <taxon>eudicotyledons</taxon>
        <taxon>Gunneridae</taxon>
        <taxon>Pentapetalae</taxon>
        <taxon>rosids</taxon>
        <taxon>malvids</taxon>
        <taxon>Malvales</taxon>
        <taxon>Malvaceae</taxon>
        <taxon>Grewioideae</taxon>
        <taxon>Apeibeae</taxon>
        <taxon>Corchorus</taxon>
    </lineage>
</organism>
<keyword evidence="6" id="KW-0695">RNA-directed DNA polymerase</keyword>
<dbReference type="GO" id="GO:0004523">
    <property type="term" value="F:RNA-DNA hybrid ribonuclease activity"/>
    <property type="evidence" value="ECO:0007669"/>
    <property type="project" value="InterPro"/>
</dbReference>
<keyword evidence="1" id="KW-0808">Transferase</keyword>
<dbReference type="GO" id="GO:0003964">
    <property type="term" value="F:RNA-directed DNA polymerase activity"/>
    <property type="evidence" value="ECO:0007669"/>
    <property type="project" value="UniProtKB-KW"/>
</dbReference>
<gene>
    <name evidence="8" type="ORF">CCACVL1_18435</name>
</gene>
<keyword evidence="5" id="KW-0378">Hydrolase</keyword>
<evidence type="ECO:0000313" key="8">
    <source>
        <dbReference type="EMBL" id="OMO71117.1"/>
    </source>
</evidence>
<evidence type="ECO:0000259" key="7">
    <source>
        <dbReference type="PROSITE" id="PS50879"/>
    </source>
</evidence>
<protein>
    <recommendedName>
        <fullName evidence="7">RNase H type-1 domain-containing protein</fullName>
    </recommendedName>
</protein>
<evidence type="ECO:0000256" key="1">
    <source>
        <dbReference type="ARBA" id="ARBA00022679"/>
    </source>
</evidence>
<dbReference type="EMBL" id="AWWV01011704">
    <property type="protein sequence ID" value="OMO71117.1"/>
    <property type="molecule type" value="Genomic_DNA"/>
</dbReference>
<evidence type="ECO:0000313" key="9">
    <source>
        <dbReference type="Proteomes" id="UP000188268"/>
    </source>
</evidence>
<dbReference type="Gene3D" id="3.30.420.10">
    <property type="entry name" value="Ribonuclease H-like superfamily/Ribonuclease H"/>
    <property type="match status" value="1"/>
</dbReference>
<dbReference type="Pfam" id="PF13456">
    <property type="entry name" value="RVT_3"/>
    <property type="match status" value="1"/>
</dbReference>
<feature type="domain" description="RNase H type-1" evidence="7">
    <location>
        <begin position="156"/>
        <end position="290"/>
    </location>
</feature>
<dbReference type="AlphaFoldDB" id="A0A1R3HL26"/>
<keyword evidence="2" id="KW-0548">Nucleotidyltransferase</keyword>
<dbReference type="InterPro" id="IPR036397">
    <property type="entry name" value="RNaseH_sf"/>
</dbReference>
<dbReference type="InterPro" id="IPR043502">
    <property type="entry name" value="DNA/RNA_pol_sf"/>
</dbReference>
<sequence length="295" mass="33026">MTPLVKGQPMMLYLTSTNESIGGLLVQEVEGVEKPVYYISRCLHGSELNYSPMEKHCLSLVEVTRKLRHYLLAHKLIVVTKSNPIKYLLSKPAMAGLASRWFLMLAEFDISIMQPKAVKALSDLLAYFLLKSLHEEILPDDFPGVVHTEVCHIEPSYGECHLFFDGSSTTSGGHAGIVLIPLEARRENEEVLSFAFKLDFSCTNNQAEYEALVLGLHTARIIGVDELCIIGDSNLVVKQTNGEFSLKEPMLAPYRDLVRSFLDKFQSVRYEHSPRSSNRYADALATLASKTNMPD</sequence>
<dbReference type="InterPro" id="IPR041373">
    <property type="entry name" value="RT_RNaseH"/>
</dbReference>
<evidence type="ECO:0000256" key="5">
    <source>
        <dbReference type="ARBA" id="ARBA00022801"/>
    </source>
</evidence>